<sequence length="609" mass="68884">MASSTTQGSDLWSNNMSSTTSDTLESIISATTLDLFTEFQEPTESSGDPTVPQLPSLVASTVNRKRDRDEYLASSSDTPLFSSDDLPASSAENYYGPRVKRQHRRPWYETEESWKTVPVPPSAKKPRMRGPFKRAHDSGVWLGSDESTENEEVDRQDAVRRALRVMESGASIDDDDDEDEELWHEDERELDLGNKVHASNQTLEEKLQQALVNKALQITEDPGGFEGPVFPYWQKQPGHLMGFHLVQEQAQKKVALCVEQGEEVIDLSTRYMQQIRTPTLRPLRYHTKIVPKQGKGNRYQSLTPALRLYLSNNLLEEVPGEVFHLKNLEVLSLRSNNLTEILPSVGELNSLKELNLGSNQLNWLPWELLGLLHANLKKCMIYPNPLIRPVPSTWNPAPSRKFESGEPCQVASTRIAFLDITGASFRHWPPAPSSLPEHWPEPQADDEFLGPPPEERTKTPSLLELALRACKRSPQLSQLPFLIPENCPEHLTKLVQKTWILKEAGGKSCSVCGNEYIIPRTEWIEWWYCIPEQGLRGQLDNLLAMHGMPVPLLRRGCSWACWQENASPLIRGWSSATLPGGLKEERAFPRKVQTSPTRRTIPPSGRMRQ</sequence>
<evidence type="ECO:0000313" key="5">
    <source>
        <dbReference type="Proteomes" id="UP000664203"/>
    </source>
</evidence>
<dbReference type="PANTHER" id="PTHR45752">
    <property type="entry name" value="LEUCINE-RICH REPEAT-CONTAINING"/>
    <property type="match status" value="1"/>
</dbReference>
<dbReference type="PANTHER" id="PTHR45752:SF187">
    <property type="entry name" value="LEUCINE-RICH REPEAT AND IQ DOMAIN-CONTAINING PROTEIN 4"/>
    <property type="match status" value="1"/>
</dbReference>
<keyword evidence="5" id="KW-1185">Reference proteome</keyword>
<evidence type="ECO:0000256" key="1">
    <source>
        <dbReference type="ARBA" id="ARBA00022614"/>
    </source>
</evidence>
<proteinExistence type="predicted"/>
<feature type="region of interest" description="Disordered" evidence="3">
    <location>
        <begin position="1"/>
        <end position="20"/>
    </location>
</feature>
<dbReference type="AlphaFoldDB" id="A0A8H3IK49"/>
<dbReference type="PROSITE" id="PS51450">
    <property type="entry name" value="LRR"/>
    <property type="match status" value="1"/>
</dbReference>
<reference evidence="4" key="1">
    <citation type="submission" date="2021-03" db="EMBL/GenBank/DDBJ databases">
        <authorList>
            <person name="Tagirdzhanova G."/>
        </authorList>
    </citation>
    <scope>NUCLEOTIDE SEQUENCE</scope>
</reference>
<dbReference type="Gene3D" id="3.80.10.10">
    <property type="entry name" value="Ribonuclease Inhibitor"/>
    <property type="match status" value="1"/>
</dbReference>
<feature type="compositionally biased region" description="Polar residues" evidence="3">
    <location>
        <begin position="38"/>
        <end position="48"/>
    </location>
</feature>
<name>A0A8H3IK49_9LECA</name>
<gene>
    <name evidence="4" type="ORF">ALECFALPRED_001885</name>
</gene>
<dbReference type="InterPro" id="IPR001611">
    <property type="entry name" value="Leu-rich_rpt"/>
</dbReference>
<feature type="region of interest" description="Disordered" evidence="3">
    <location>
        <begin position="431"/>
        <end position="455"/>
    </location>
</feature>
<dbReference type="InterPro" id="IPR050715">
    <property type="entry name" value="LRR-SigEffector_domain"/>
</dbReference>
<evidence type="ECO:0000256" key="2">
    <source>
        <dbReference type="ARBA" id="ARBA00022737"/>
    </source>
</evidence>
<dbReference type="SUPFAM" id="SSF52058">
    <property type="entry name" value="L domain-like"/>
    <property type="match status" value="1"/>
</dbReference>
<organism evidence="4 5">
    <name type="scientific">Alectoria fallacina</name>
    <dbReference type="NCBI Taxonomy" id="1903189"/>
    <lineage>
        <taxon>Eukaryota</taxon>
        <taxon>Fungi</taxon>
        <taxon>Dikarya</taxon>
        <taxon>Ascomycota</taxon>
        <taxon>Pezizomycotina</taxon>
        <taxon>Lecanoromycetes</taxon>
        <taxon>OSLEUM clade</taxon>
        <taxon>Lecanoromycetidae</taxon>
        <taxon>Lecanorales</taxon>
        <taxon>Lecanorineae</taxon>
        <taxon>Parmeliaceae</taxon>
        <taxon>Alectoria</taxon>
    </lineage>
</organism>
<dbReference type="Pfam" id="PF13855">
    <property type="entry name" value="LRR_8"/>
    <property type="match status" value="1"/>
</dbReference>
<protein>
    <submittedName>
        <fullName evidence="4">Uncharacterized protein</fullName>
    </submittedName>
</protein>
<keyword evidence="2" id="KW-0677">Repeat</keyword>
<dbReference type="EMBL" id="CAJPDR010000149">
    <property type="protein sequence ID" value="CAF9921818.1"/>
    <property type="molecule type" value="Genomic_DNA"/>
</dbReference>
<feature type="region of interest" description="Disordered" evidence="3">
    <location>
        <begin position="587"/>
        <end position="609"/>
    </location>
</feature>
<feature type="region of interest" description="Disordered" evidence="3">
    <location>
        <begin position="38"/>
        <end position="78"/>
    </location>
</feature>
<keyword evidence="1" id="KW-0433">Leucine-rich repeat</keyword>
<dbReference type="SMART" id="SM00369">
    <property type="entry name" value="LRR_TYP"/>
    <property type="match status" value="2"/>
</dbReference>
<evidence type="ECO:0000313" key="4">
    <source>
        <dbReference type="EMBL" id="CAF9921818.1"/>
    </source>
</evidence>
<dbReference type="InterPro" id="IPR032675">
    <property type="entry name" value="LRR_dom_sf"/>
</dbReference>
<dbReference type="InterPro" id="IPR003591">
    <property type="entry name" value="Leu-rich_rpt_typical-subtyp"/>
</dbReference>
<evidence type="ECO:0000256" key="3">
    <source>
        <dbReference type="SAM" id="MobiDB-lite"/>
    </source>
</evidence>
<dbReference type="OrthoDB" id="1517790at2759"/>
<accession>A0A8H3IK49</accession>
<comment type="caution">
    <text evidence="4">The sequence shown here is derived from an EMBL/GenBank/DDBJ whole genome shotgun (WGS) entry which is preliminary data.</text>
</comment>
<dbReference type="Proteomes" id="UP000664203">
    <property type="component" value="Unassembled WGS sequence"/>
</dbReference>